<sequence length="83" mass="9063">MLTNPSDRKEISQNLNDDEMAIIEFCRILHLGKEEALKRLSIPSSSLIHLHGQELAANLSSATNELAQSEADPIALSGHDDPT</sequence>
<dbReference type="RefSeq" id="WP_015246124.1">
    <property type="nucleotide sequence ID" value="NC_019892.1"/>
</dbReference>
<dbReference type="STRING" id="886293.Sinac_2671"/>
<protein>
    <submittedName>
        <fullName evidence="2">Uncharacterized protein</fullName>
    </submittedName>
</protein>
<dbReference type="AlphaFoldDB" id="L0DCK7"/>
<dbReference type="OrthoDB" id="9935539at2"/>
<organism evidence="2 3">
    <name type="scientific">Singulisphaera acidiphila (strain ATCC BAA-1392 / DSM 18658 / VKM B-2454 / MOB10)</name>
    <dbReference type="NCBI Taxonomy" id="886293"/>
    <lineage>
        <taxon>Bacteria</taxon>
        <taxon>Pseudomonadati</taxon>
        <taxon>Planctomycetota</taxon>
        <taxon>Planctomycetia</taxon>
        <taxon>Isosphaerales</taxon>
        <taxon>Isosphaeraceae</taxon>
        <taxon>Singulisphaera</taxon>
    </lineage>
</organism>
<dbReference type="KEGG" id="saci:Sinac_2671"/>
<dbReference type="EMBL" id="CP003364">
    <property type="protein sequence ID" value="AGA26972.1"/>
    <property type="molecule type" value="Genomic_DNA"/>
</dbReference>
<gene>
    <name evidence="2" type="ordered locus">Sinac_2671</name>
</gene>
<dbReference type="Proteomes" id="UP000010798">
    <property type="component" value="Chromosome"/>
</dbReference>
<evidence type="ECO:0000313" key="3">
    <source>
        <dbReference type="Proteomes" id="UP000010798"/>
    </source>
</evidence>
<name>L0DCK7_SINAD</name>
<keyword evidence="3" id="KW-1185">Reference proteome</keyword>
<proteinExistence type="predicted"/>
<accession>L0DCK7</accession>
<feature type="region of interest" description="Disordered" evidence="1">
    <location>
        <begin position="63"/>
        <end position="83"/>
    </location>
</feature>
<evidence type="ECO:0000313" key="2">
    <source>
        <dbReference type="EMBL" id="AGA26972.1"/>
    </source>
</evidence>
<reference evidence="2 3" key="1">
    <citation type="submission" date="2012-02" db="EMBL/GenBank/DDBJ databases">
        <title>Complete sequence of chromosome of Singulisphaera acidiphila DSM 18658.</title>
        <authorList>
            <consortium name="US DOE Joint Genome Institute (JGI-PGF)"/>
            <person name="Lucas S."/>
            <person name="Copeland A."/>
            <person name="Lapidus A."/>
            <person name="Glavina del Rio T."/>
            <person name="Dalin E."/>
            <person name="Tice H."/>
            <person name="Bruce D."/>
            <person name="Goodwin L."/>
            <person name="Pitluck S."/>
            <person name="Peters L."/>
            <person name="Ovchinnikova G."/>
            <person name="Chertkov O."/>
            <person name="Kyrpides N."/>
            <person name="Mavromatis K."/>
            <person name="Ivanova N."/>
            <person name="Brettin T."/>
            <person name="Detter J.C."/>
            <person name="Han C."/>
            <person name="Larimer F."/>
            <person name="Land M."/>
            <person name="Hauser L."/>
            <person name="Markowitz V."/>
            <person name="Cheng J.-F."/>
            <person name="Hugenholtz P."/>
            <person name="Woyke T."/>
            <person name="Wu D."/>
            <person name="Tindall B."/>
            <person name="Pomrenke H."/>
            <person name="Brambilla E."/>
            <person name="Klenk H.-P."/>
            <person name="Eisen J.A."/>
        </authorList>
    </citation>
    <scope>NUCLEOTIDE SEQUENCE [LARGE SCALE GENOMIC DNA]</scope>
    <source>
        <strain evidence="3">ATCC BAA-1392 / DSM 18658 / VKM B-2454 / MOB10</strain>
    </source>
</reference>
<dbReference type="HOGENOM" id="CLU_2540753_0_0_0"/>
<evidence type="ECO:0000256" key="1">
    <source>
        <dbReference type="SAM" id="MobiDB-lite"/>
    </source>
</evidence>